<keyword evidence="1" id="KW-1133">Transmembrane helix</keyword>
<accession>A0A7V5H558</accession>
<keyword evidence="1" id="KW-0472">Membrane</keyword>
<dbReference type="Proteomes" id="UP000886111">
    <property type="component" value="Unassembled WGS sequence"/>
</dbReference>
<name>A0A7V5H558_CALAY</name>
<organism evidence="2">
    <name type="scientific">Caldithrix abyssi</name>
    <dbReference type="NCBI Taxonomy" id="187145"/>
    <lineage>
        <taxon>Bacteria</taxon>
        <taxon>Pseudomonadati</taxon>
        <taxon>Calditrichota</taxon>
        <taxon>Calditrichia</taxon>
        <taxon>Calditrichales</taxon>
        <taxon>Calditrichaceae</taxon>
        <taxon>Caldithrix</taxon>
    </lineage>
</organism>
<comment type="caution">
    <text evidence="2">The sequence shown here is derived from an EMBL/GenBank/DDBJ whole genome shotgun (WGS) entry which is preliminary data.</text>
</comment>
<evidence type="ECO:0000256" key="1">
    <source>
        <dbReference type="SAM" id="Phobius"/>
    </source>
</evidence>
<reference evidence="2" key="1">
    <citation type="journal article" date="2020" name="mSystems">
        <title>Genome- and Community-Level Interaction Insights into Carbon Utilization and Element Cycling Functions of Hydrothermarchaeota in Hydrothermal Sediment.</title>
        <authorList>
            <person name="Zhou Z."/>
            <person name="Liu Y."/>
            <person name="Xu W."/>
            <person name="Pan J."/>
            <person name="Luo Z.H."/>
            <person name="Li M."/>
        </authorList>
    </citation>
    <scope>NUCLEOTIDE SEQUENCE [LARGE SCALE GENOMIC DNA]</scope>
    <source>
        <strain evidence="2">HyVt-76</strain>
    </source>
</reference>
<sequence length="66" mass="7700">MKNNSNTDLLTKVKAFRKKKLWLIILLILLGMTGAIIPIIPGTLFIILAIALMRRGWMEKIRQYFR</sequence>
<evidence type="ECO:0000313" key="2">
    <source>
        <dbReference type="EMBL" id="HHE55757.1"/>
    </source>
</evidence>
<feature type="transmembrane region" description="Helical" evidence="1">
    <location>
        <begin position="21"/>
        <end position="52"/>
    </location>
</feature>
<dbReference type="AlphaFoldDB" id="A0A7V5H558"/>
<dbReference type="EMBL" id="DRTD01000608">
    <property type="protein sequence ID" value="HHE55757.1"/>
    <property type="molecule type" value="Genomic_DNA"/>
</dbReference>
<gene>
    <name evidence="2" type="ORF">ENL21_08240</name>
</gene>
<proteinExistence type="predicted"/>
<evidence type="ECO:0008006" key="3">
    <source>
        <dbReference type="Google" id="ProtNLM"/>
    </source>
</evidence>
<protein>
    <recommendedName>
        <fullName evidence="3">DUF454 family protein</fullName>
    </recommendedName>
</protein>
<keyword evidence="1" id="KW-0812">Transmembrane</keyword>